<name>A0AAN7JVF9_9MYRT</name>
<sequence>MNGQFLNSFLVLVAFLSFISDSICFSHVNFIETRILKAEEELWEESLPLQAGSRVYKLEGIKPNTWYEVKISYPASIPACFSLQLVRDHSGLGINPNRRLLNTEKLIFKTESLDIIKKQDGVKVLVAVEPEGVVALKNVRERERIVFNIVCNELYLGIPQQVWWVVFLALLCLIAAFTAPLFLPPYLLPRNPGLASGHGIDPKTY</sequence>
<keyword evidence="1" id="KW-1133">Transmembrane helix</keyword>
<keyword evidence="4" id="KW-1185">Reference proteome</keyword>
<keyword evidence="1" id="KW-0472">Membrane</keyword>
<feature type="chain" id="PRO_5042976664" evidence="2">
    <location>
        <begin position="25"/>
        <end position="205"/>
    </location>
</feature>
<keyword evidence="1" id="KW-0812">Transmembrane</keyword>
<evidence type="ECO:0000256" key="1">
    <source>
        <dbReference type="SAM" id="Phobius"/>
    </source>
</evidence>
<gene>
    <name evidence="3" type="ORF">SAY87_009682</name>
</gene>
<reference evidence="3 4" key="1">
    <citation type="journal article" date="2023" name="Hortic Res">
        <title>Pangenome of water caltrop reveals structural variations and asymmetric subgenome divergence after allopolyploidization.</title>
        <authorList>
            <person name="Zhang X."/>
            <person name="Chen Y."/>
            <person name="Wang L."/>
            <person name="Yuan Y."/>
            <person name="Fang M."/>
            <person name="Shi L."/>
            <person name="Lu R."/>
            <person name="Comes H.P."/>
            <person name="Ma Y."/>
            <person name="Chen Y."/>
            <person name="Huang G."/>
            <person name="Zhou Y."/>
            <person name="Zheng Z."/>
            <person name="Qiu Y."/>
        </authorList>
    </citation>
    <scope>NUCLEOTIDE SEQUENCE [LARGE SCALE GENOMIC DNA]</scope>
    <source>
        <tissue evidence="3">Roots</tissue>
    </source>
</reference>
<evidence type="ECO:0000256" key="2">
    <source>
        <dbReference type="SAM" id="SignalP"/>
    </source>
</evidence>
<evidence type="ECO:0000313" key="3">
    <source>
        <dbReference type="EMBL" id="KAK4755925.1"/>
    </source>
</evidence>
<feature type="transmembrane region" description="Helical" evidence="1">
    <location>
        <begin position="162"/>
        <end position="183"/>
    </location>
</feature>
<comment type="caution">
    <text evidence="3">The sequence shown here is derived from an EMBL/GenBank/DDBJ whole genome shotgun (WGS) entry which is preliminary data.</text>
</comment>
<evidence type="ECO:0000313" key="4">
    <source>
        <dbReference type="Proteomes" id="UP001345219"/>
    </source>
</evidence>
<dbReference type="PANTHER" id="PTHR35465">
    <property type="entry name" value="CAVEOLIN-1 PROTEIN"/>
    <property type="match status" value="1"/>
</dbReference>
<accession>A0AAN7JVF9</accession>
<dbReference type="PANTHER" id="PTHR35465:SF1">
    <property type="entry name" value="PHOSPHATIDYLINOSITOL-GLYCAN BIOSYNTHESIS CLASS X PROTEIN"/>
    <property type="match status" value="1"/>
</dbReference>
<feature type="signal peptide" evidence="2">
    <location>
        <begin position="1"/>
        <end position="24"/>
    </location>
</feature>
<dbReference type="AlphaFoldDB" id="A0AAN7JVF9"/>
<protein>
    <submittedName>
        <fullName evidence="3">Uncharacterized protein</fullName>
    </submittedName>
</protein>
<dbReference type="Proteomes" id="UP001345219">
    <property type="component" value="Chromosome 8"/>
</dbReference>
<keyword evidence="2" id="KW-0732">Signal</keyword>
<dbReference type="EMBL" id="JAXIOK010000014">
    <property type="protein sequence ID" value="KAK4755925.1"/>
    <property type="molecule type" value="Genomic_DNA"/>
</dbReference>
<proteinExistence type="predicted"/>
<organism evidence="3 4">
    <name type="scientific">Trapa incisa</name>
    <dbReference type="NCBI Taxonomy" id="236973"/>
    <lineage>
        <taxon>Eukaryota</taxon>
        <taxon>Viridiplantae</taxon>
        <taxon>Streptophyta</taxon>
        <taxon>Embryophyta</taxon>
        <taxon>Tracheophyta</taxon>
        <taxon>Spermatophyta</taxon>
        <taxon>Magnoliopsida</taxon>
        <taxon>eudicotyledons</taxon>
        <taxon>Gunneridae</taxon>
        <taxon>Pentapetalae</taxon>
        <taxon>rosids</taxon>
        <taxon>malvids</taxon>
        <taxon>Myrtales</taxon>
        <taxon>Lythraceae</taxon>
        <taxon>Trapa</taxon>
    </lineage>
</organism>